<dbReference type="AlphaFoldDB" id="M1UTQ2"/>
<dbReference type="OrthoDB" id="5242426at2"/>
<dbReference type="KEGG" id="ccn:H924_05740"/>
<dbReference type="STRING" id="1121353.H924_05740"/>
<dbReference type="HOGENOM" id="CLU_065357_0_0_11"/>
<keyword evidence="2" id="KW-1185">Reference proteome</keyword>
<evidence type="ECO:0008006" key="3">
    <source>
        <dbReference type="Google" id="ProtNLM"/>
    </source>
</evidence>
<accession>M1UTQ2</accession>
<dbReference type="eggNOG" id="COG0620">
    <property type="taxonomic scope" value="Bacteria"/>
</dbReference>
<evidence type="ECO:0000313" key="1">
    <source>
        <dbReference type="EMBL" id="AGG66592.1"/>
    </source>
</evidence>
<gene>
    <name evidence="1" type="ORF">H924_05740</name>
</gene>
<dbReference type="InterPro" id="IPR038071">
    <property type="entry name" value="UROD/MetE-like_sf"/>
</dbReference>
<dbReference type="Gene3D" id="3.20.20.210">
    <property type="match status" value="1"/>
</dbReference>
<evidence type="ECO:0000313" key="2">
    <source>
        <dbReference type="Proteomes" id="UP000011760"/>
    </source>
</evidence>
<dbReference type="RefSeq" id="WP_015651024.1">
    <property type="nucleotide sequence ID" value="NC_020506.1"/>
</dbReference>
<dbReference type="EMBL" id="CP004354">
    <property type="protein sequence ID" value="AGG66592.1"/>
    <property type="molecule type" value="Genomic_DNA"/>
</dbReference>
<dbReference type="SUPFAM" id="SSF51726">
    <property type="entry name" value="UROD/MetE-like"/>
    <property type="match status" value="1"/>
</dbReference>
<protein>
    <recommendedName>
        <fullName evidence="3">Methionine synthase</fullName>
    </recommendedName>
</protein>
<organism evidence="1 2">
    <name type="scientific">Corynebacterium callunae DSM 20147</name>
    <dbReference type="NCBI Taxonomy" id="1121353"/>
    <lineage>
        <taxon>Bacteria</taxon>
        <taxon>Bacillati</taxon>
        <taxon>Actinomycetota</taxon>
        <taxon>Actinomycetes</taxon>
        <taxon>Mycobacteriales</taxon>
        <taxon>Corynebacteriaceae</taxon>
        <taxon>Corynebacterium</taxon>
    </lineage>
</organism>
<dbReference type="PATRIC" id="fig|1121353.3.peg.1174"/>
<dbReference type="Proteomes" id="UP000011760">
    <property type="component" value="Chromosome"/>
</dbReference>
<name>M1UTQ2_9CORY</name>
<reference evidence="1 2" key="1">
    <citation type="submission" date="2013-02" db="EMBL/GenBank/DDBJ databases">
        <title>The complete genome sequence of Corynebacterium callunae DSM 20147.</title>
        <authorList>
            <person name="Ruckert C."/>
            <person name="Albersmeier A."/>
            <person name="Kalinowski J."/>
        </authorList>
    </citation>
    <scope>NUCLEOTIDE SEQUENCE [LARGE SCALE GENOMIC DNA]</scope>
    <source>
        <strain evidence="1 2">DSM 20147</strain>
    </source>
</reference>
<sequence>MSAYGLGELPGTSVFEAANIIQGETGQLLHLPQLPARGLGADHIGRSIGLLEALNVARGPRSWMMSTRPSRLSHRTLDFINSDLDSCEEVWGTSLETIKIQVVGPWTLGARIELNNGHRVLTDRGAMRDLTEALIEGINRHKSEVARRFRAEVKVQIDEPDLATLIDGKLEGTSTFDTIAPVRVPDINERLHRVFSEIEGSNYLNITGQLPNWEVARGAGAGAGTVQVSMNQVSGNEHLDGFGETLTSGIRLGLGITDSQDVVDEFHENPRAKAVAIARFFDEIGLDRSLLVDQVDIHPRGSLLEGTTADAAPAYRMARVVSEMLEKDAGDL</sequence>
<proteinExistence type="predicted"/>